<evidence type="ECO:0000313" key="8">
    <source>
        <dbReference type="EMBL" id="OAT67011.1"/>
    </source>
</evidence>
<dbReference type="PROSITE" id="PS50850">
    <property type="entry name" value="MFS"/>
    <property type="match status" value="1"/>
</dbReference>
<evidence type="ECO:0000313" key="9">
    <source>
        <dbReference type="Proteomes" id="UP000186919"/>
    </source>
</evidence>
<dbReference type="PANTHER" id="PTHR42718:SF9">
    <property type="entry name" value="MAJOR FACILITATOR SUPERFAMILY MULTIDRUG TRANSPORTER MFSC"/>
    <property type="match status" value="1"/>
</dbReference>
<evidence type="ECO:0000256" key="4">
    <source>
        <dbReference type="ARBA" id="ARBA00022989"/>
    </source>
</evidence>
<accession>A0A179V7M9</accession>
<dbReference type="Pfam" id="PF07690">
    <property type="entry name" value="MFS_1"/>
    <property type="match status" value="1"/>
</dbReference>
<organism evidence="8 9">
    <name type="scientific">Mycobacteroides immunogenum</name>
    <dbReference type="NCBI Taxonomy" id="83262"/>
    <lineage>
        <taxon>Bacteria</taxon>
        <taxon>Bacillati</taxon>
        <taxon>Actinomycetota</taxon>
        <taxon>Actinomycetes</taxon>
        <taxon>Mycobacteriales</taxon>
        <taxon>Mycobacteriaceae</taxon>
        <taxon>Mycobacteroides</taxon>
    </lineage>
</organism>
<name>A0A179V7M9_9MYCO</name>
<dbReference type="SUPFAM" id="SSF103473">
    <property type="entry name" value="MFS general substrate transporter"/>
    <property type="match status" value="1"/>
</dbReference>
<dbReference type="AlphaFoldDB" id="A0A179V7M9"/>
<comment type="subcellular location">
    <subcellularLocation>
        <location evidence="1">Cell membrane</location>
        <topology evidence="1">Multi-pass membrane protein</topology>
    </subcellularLocation>
</comment>
<feature type="transmembrane region" description="Helical" evidence="6">
    <location>
        <begin position="402"/>
        <end position="425"/>
    </location>
</feature>
<keyword evidence="3 6" id="KW-0812">Transmembrane</keyword>
<dbReference type="InterPro" id="IPR011701">
    <property type="entry name" value="MFS"/>
</dbReference>
<comment type="caution">
    <text evidence="8">The sequence shown here is derived from an EMBL/GenBank/DDBJ whole genome shotgun (WGS) entry which is preliminary data.</text>
</comment>
<evidence type="ECO:0000256" key="2">
    <source>
        <dbReference type="ARBA" id="ARBA00022448"/>
    </source>
</evidence>
<dbReference type="InterPro" id="IPR020846">
    <property type="entry name" value="MFS_dom"/>
</dbReference>
<keyword evidence="2" id="KW-0813">Transport</keyword>
<keyword evidence="5 6" id="KW-0472">Membrane</keyword>
<feature type="transmembrane region" description="Helical" evidence="6">
    <location>
        <begin position="238"/>
        <end position="259"/>
    </location>
</feature>
<dbReference type="Gene3D" id="1.20.1250.20">
    <property type="entry name" value="MFS general substrate transporter like domains"/>
    <property type="match status" value="1"/>
</dbReference>
<sequence>MPEEHPSWIALVTALYLAEYSLYSNSSSSVLVSSSIAGDFHMTFLTASFVGVAFLIGFCSSIVPVSIVSGRWSPTYVFLWSSVVSVVLGVLAACSPSFVFLIVVRFLQGVASAVLSPQIFAIMRERFRAENQSRVLGMWGLAVSLSALCSPLVVSTLNDTWGWRSFPLDTTILGTISIGLLLWANRTESAEALSSKRPAFSDFGSHQQRRQVIALGALALFPVLIFASSVWVRHESGRMAVVCVTSVLVCLIVATLGALGSKEADGARNEFSPLLSQSLLVLFVASIGTNAYTLAVIYFLQQIKLMNSYQSALYLAPMALLAGLLPILRLGRPGSDRKNTGLVLLGCISFVLSGVTLALAEAAGAAILTSVVLMGCAMGFQWSSLAAIVVRNSSLVRLGSGAYNYLRALGGAIGFGAAPVLISPSVPHSRFFFVFGILLSLVGVSGGVLAAAARRGAVHLLSSKVGIDD</sequence>
<keyword evidence="4 6" id="KW-1133">Transmembrane helix</keyword>
<feature type="transmembrane region" description="Helical" evidence="6">
    <location>
        <begin position="7"/>
        <end position="23"/>
    </location>
</feature>
<evidence type="ECO:0000259" key="7">
    <source>
        <dbReference type="PROSITE" id="PS50850"/>
    </source>
</evidence>
<feature type="transmembrane region" description="Helical" evidence="6">
    <location>
        <begin position="75"/>
        <end position="93"/>
    </location>
</feature>
<feature type="domain" description="Major facilitator superfamily (MFS) profile" evidence="7">
    <location>
        <begin position="7"/>
        <end position="454"/>
    </location>
</feature>
<feature type="transmembrane region" description="Helical" evidence="6">
    <location>
        <begin position="431"/>
        <end position="453"/>
    </location>
</feature>
<feature type="transmembrane region" description="Helical" evidence="6">
    <location>
        <begin position="312"/>
        <end position="330"/>
    </location>
</feature>
<dbReference type="GO" id="GO:0022857">
    <property type="term" value="F:transmembrane transporter activity"/>
    <property type="evidence" value="ECO:0007669"/>
    <property type="project" value="InterPro"/>
</dbReference>
<feature type="transmembrane region" description="Helical" evidence="6">
    <location>
        <begin position="43"/>
        <end position="63"/>
    </location>
</feature>
<dbReference type="InterPro" id="IPR036259">
    <property type="entry name" value="MFS_trans_sf"/>
</dbReference>
<feature type="transmembrane region" description="Helical" evidence="6">
    <location>
        <begin position="342"/>
        <end position="360"/>
    </location>
</feature>
<protein>
    <recommendedName>
        <fullName evidence="7">Major facilitator superfamily (MFS) profile domain-containing protein</fullName>
    </recommendedName>
</protein>
<reference evidence="8 9" key="1">
    <citation type="submission" date="2016-01" db="EMBL/GenBank/DDBJ databases">
        <title>Mycobacterium immunogenum strain CD11_6 genome sequencing and assembly.</title>
        <authorList>
            <person name="Kaur G."/>
            <person name="Nair G.R."/>
            <person name="Mayilraj S."/>
        </authorList>
    </citation>
    <scope>NUCLEOTIDE SEQUENCE [LARGE SCALE GENOMIC DNA]</scope>
    <source>
        <strain evidence="8 9">CD11-6</strain>
    </source>
</reference>
<feature type="transmembrane region" description="Helical" evidence="6">
    <location>
        <begin position="366"/>
        <end position="390"/>
    </location>
</feature>
<evidence type="ECO:0000256" key="3">
    <source>
        <dbReference type="ARBA" id="ARBA00022692"/>
    </source>
</evidence>
<evidence type="ECO:0000256" key="5">
    <source>
        <dbReference type="ARBA" id="ARBA00023136"/>
    </source>
</evidence>
<dbReference type="RefSeq" id="WP_064632937.1">
    <property type="nucleotide sequence ID" value="NZ_LQYE01000031.1"/>
</dbReference>
<dbReference type="PANTHER" id="PTHR42718">
    <property type="entry name" value="MAJOR FACILITATOR SUPERFAMILY MULTIDRUG TRANSPORTER MFSC"/>
    <property type="match status" value="1"/>
</dbReference>
<dbReference type="GO" id="GO:0005886">
    <property type="term" value="C:plasma membrane"/>
    <property type="evidence" value="ECO:0007669"/>
    <property type="project" value="UniProtKB-SubCell"/>
</dbReference>
<feature type="transmembrane region" description="Helical" evidence="6">
    <location>
        <begin position="212"/>
        <end position="232"/>
    </location>
</feature>
<feature type="transmembrane region" description="Helical" evidence="6">
    <location>
        <begin position="279"/>
        <end position="300"/>
    </location>
</feature>
<dbReference type="EMBL" id="LQYE01000031">
    <property type="protein sequence ID" value="OAT67011.1"/>
    <property type="molecule type" value="Genomic_DNA"/>
</dbReference>
<evidence type="ECO:0000256" key="6">
    <source>
        <dbReference type="SAM" id="Phobius"/>
    </source>
</evidence>
<proteinExistence type="predicted"/>
<feature type="transmembrane region" description="Helical" evidence="6">
    <location>
        <begin position="135"/>
        <end position="154"/>
    </location>
</feature>
<evidence type="ECO:0000256" key="1">
    <source>
        <dbReference type="ARBA" id="ARBA00004651"/>
    </source>
</evidence>
<gene>
    <name evidence="8" type="ORF">AWB85_15480</name>
</gene>
<dbReference type="Proteomes" id="UP000186919">
    <property type="component" value="Unassembled WGS sequence"/>
</dbReference>